<dbReference type="AlphaFoldDB" id="A0AAV4VZ08"/>
<dbReference type="Proteomes" id="UP001054837">
    <property type="component" value="Unassembled WGS sequence"/>
</dbReference>
<keyword evidence="3" id="KW-1185">Reference proteome</keyword>
<proteinExistence type="predicted"/>
<accession>A0AAV4VZ08</accession>
<reference evidence="2 3" key="1">
    <citation type="submission" date="2021-06" db="EMBL/GenBank/DDBJ databases">
        <title>Caerostris darwini draft genome.</title>
        <authorList>
            <person name="Kono N."/>
            <person name="Arakawa K."/>
        </authorList>
    </citation>
    <scope>NUCLEOTIDE SEQUENCE [LARGE SCALE GENOMIC DNA]</scope>
</reference>
<protein>
    <submittedName>
        <fullName evidence="2">DDE_Tnp_1_7 domain-containing protein</fullName>
    </submittedName>
</protein>
<sequence length="104" mass="12346">MILRRMKRILIATIPERRPTLDTKNLPMPPPRFPFSGQPGIRKNILDPPNPLLFFELFFDEQLVLHIVTETNRFAYQDINQHPGKEKSRTKFWHPTNTGEMFFL</sequence>
<evidence type="ECO:0000313" key="2">
    <source>
        <dbReference type="EMBL" id="GIY75001.1"/>
    </source>
</evidence>
<dbReference type="EMBL" id="BPLQ01013813">
    <property type="protein sequence ID" value="GIY75001.1"/>
    <property type="molecule type" value="Genomic_DNA"/>
</dbReference>
<evidence type="ECO:0000313" key="3">
    <source>
        <dbReference type="Proteomes" id="UP001054837"/>
    </source>
</evidence>
<feature type="region of interest" description="Disordered" evidence="1">
    <location>
        <begin position="20"/>
        <end position="40"/>
    </location>
</feature>
<evidence type="ECO:0000256" key="1">
    <source>
        <dbReference type="SAM" id="MobiDB-lite"/>
    </source>
</evidence>
<feature type="non-terminal residue" evidence="2">
    <location>
        <position position="104"/>
    </location>
</feature>
<name>A0AAV4VZ08_9ARAC</name>
<gene>
    <name evidence="2" type="primary">AVEN_113255_1</name>
    <name evidence="2" type="ORF">CDAR_385211</name>
</gene>
<organism evidence="2 3">
    <name type="scientific">Caerostris darwini</name>
    <dbReference type="NCBI Taxonomy" id="1538125"/>
    <lineage>
        <taxon>Eukaryota</taxon>
        <taxon>Metazoa</taxon>
        <taxon>Ecdysozoa</taxon>
        <taxon>Arthropoda</taxon>
        <taxon>Chelicerata</taxon>
        <taxon>Arachnida</taxon>
        <taxon>Araneae</taxon>
        <taxon>Araneomorphae</taxon>
        <taxon>Entelegynae</taxon>
        <taxon>Araneoidea</taxon>
        <taxon>Araneidae</taxon>
        <taxon>Caerostris</taxon>
    </lineage>
</organism>
<comment type="caution">
    <text evidence="2">The sequence shown here is derived from an EMBL/GenBank/DDBJ whole genome shotgun (WGS) entry which is preliminary data.</text>
</comment>